<evidence type="ECO:0000313" key="1">
    <source>
        <dbReference type="EMBL" id="KAJ3544149.1"/>
    </source>
</evidence>
<protein>
    <submittedName>
        <fullName evidence="1">Uncharacterized protein</fullName>
    </submittedName>
</protein>
<reference evidence="1" key="1">
    <citation type="submission" date="2022-07" db="EMBL/GenBank/DDBJ databases">
        <title>Genome Sequence of Phlebia brevispora.</title>
        <authorList>
            <person name="Buettner E."/>
        </authorList>
    </citation>
    <scope>NUCLEOTIDE SEQUENCE</scope>
    <source>
        <strain evidence="1">MPL23</strain>
    </source>
</reference>
<comment type="caution">
    <text evidence="1">The sequence shown here is derived from an EMBL/GenBank/DDBJ whole genome shotgun (WGS) entry which is preliminary data.</text>
</comment>
<organism evidence="1 2">
    <name type="scientific">Phlebia brevispora</name>
    <dbReference type="NCBI Taxonomy" id="194682"/>
    <lineage>
        <taxon>Eukaryota</taxon>
        <taxon>Fungi</taxon>
        <taxon>Dikarya</taxon>
        <taxon>Basidiomycota</taxon>
        <taxon>Agaricomycotina</taxon>
        <taxon>Agaricomycetes</taxon>
        <taxon>Polyporales</taxon>
        <taxon>Meruliaceae</taxon>
        <taxon>Phlebia</taxon>
    </lineage>
</organism>
<keyword evidence="2" id="KW-1185">Reference proteome</keyword>
<dbReference type="EMBL" id="JANHOG010001099">
    <property type="protein sequence ID" value="KAJ3544149.1"/>
    <property type="molecule type" value="Genomic_DNA"/>
</dbReference>
<sequence>MHKRLNPGIQHFCSLGKPPNRLGAHRALILQMRRLRRGTGTPTPLPPVSAFPGEPLLLRGGFSEVVGPALTSRDALTETRGAGGERIFCSPVICDREEESIPTLRGPKLVLFPESLTAKNIGPVERNPLVVKLEYDTQRYTVSCSRENGIQSDQKSSYIHAISYTAPQEDTMHRCLAIEEILRAIFAYARSNGASLFEAASQANHGGPFSMADLHTLDFKTVLALALTCRTFQEPALDQLWKEQWGFKNLISLMPDDLWVLSTSGGRRLGQMDFVREPVASDWTRFDYYIDRVKRFDVVPFGGHFRVILPVPSGRIFSAFRARAKTSILPNLTSLHWSTGITPAGCANDFHIFLPSSVSSFTLDIMPEPNLQANQPAPDEYLNLSQVPVLCPSLTEFSISGYEVSARLVAQIATVLSSLRNLVSFSMLSHTSFPHDAIAALGTLPLLQHLAITVQSNQNHPDNPLLDRSVCSTPRATFASLKDLELTAESPLSCAHALKIMSLPTLQRLTISVMSARMLRSILEEVAASCSPQVLQELRISDTSYGEFDMPEPNFHAIDDLKLLKEFRNLSLLRISCPLKLKDVDMESIPSWWPALESLSLGQCGWEAPKITLSGLAALAGGCPNLNNLDLAFDASQPKNFADPQFCNIKLVRLCVADSPRAGKPADVANKLAAIFPNLEIINTSRITDSWEGYWDEVECSLRHLTS</sequence>
<accession>A0ACC1SQ73</accession>
<proteinExistence type="predicted"/>
<dbReference type="Proteomes" id="UP001148662">
    <property type="component" value="Unassembled WGS sequence"/>
</dbReference>
<evidence type="ECO:0000313" key="2">
    <source>
        <dbReference type="Proteomes" id="UP001148662"/>
    </source>
</evidence>
<name>A0ACC1SQ73_9APHY</name>
<gene>
    <name evidence="1" type="ORF">NM688_g5773</name>
</gene>